<feature type="compositionally biased region" description="Low complexity" evidence="1">
    <location>
        <begin position="43"/>
        <end position="52"/>
    </location>
</feature>
<evidence type="ECO:0000256" key="1">
    <source>
        <dbReference type="SAM" id="MobiDB-lite"/>
    </source>
</evidence>
<name>A0A7X6RRR6_9ACTN</name>
<dbReference type="GO" id="GO:0004553">
    <property type="term" value="F:hydrolase activity, hydrolyzing O-glycosyl compounds"/>
    <property type="evidence" value="ECO:0007669"/>
    <property type="project" value="InterPro"/>
</dbReference>
<dbReference type="EMBL" id="JAAXPG010000016">
    <property type="protein sequence ID" value="NKY99577.1"/>
    <property type="molecule type" value="Genomic_DNA"/>
</dbReference>
<gene>
    <name evidence="2" type="ORF">HGB44_18175</name>
</gene>
<dbReference type="Gene3D" id="3.20.20.40">
    <property type="entry name" value="1, 4-beta cellobiohydrolase"/>
    <property type="match status" value="1"/>
</dbReference>
<keyword evidence="3" id="KW-1185">Reference proteome</keyword>
<comment type="caution">
    <text evidence="2">The sequence shown here is derived from an EMBL/GenBank/DDBJ whole genome shotgun (WGS) entry which is preliminary data.</text>
</comment>
<protein>
    <submittedName>
        <fullName evidence="2">Uncharacterized protein</fullName>
    </submittedName>
</protein>
<feature type="region of interest" description="Disordered" evidence="1">
    <location>
        <begin position="43"/>
        <end position="73"/>
    </location>
</feature>
<dbReference type="Proteomes" id="UP000553209">
    <property type="component" value="Unassembled WGS sequence"/>
</dbReference>
<dbReference type="InterPro" id="IPR036434">
    <property type="entry name" value="Beta_cellobiohydrolase_sf"/>
</dbReference>
<accession>A0A7X6RRR6</accession>
<feature type="compositionally biased region" description="Polar residues" evidence="1">
    <location>
        <begin position="1"/>
        <end position="10"/>
    </location>
</feature>
<reference evidence="2 3" key="1">
    <citation type="submission" date="2020-04" db="EMBL/GenBank/DDBJ databases">
        <title>MicrobeNet Type strains.</title>
        <authorList>
            <person name="Nicholson A.C."/>
        </authorList>
    </citation>
    <scope>NUCLEOTIDE SEQUENCE [LARGE SCALE GENOMIC DNA]</scope>
    <source>
        <strain evidence="2 3">ATCC 23612</strain>
    </source>
</reference>
<organism evidence="2 3">
    <name type="scientific">Nocardiopsis alborubida</name>
    <dbReference type="NCBI Taxonomy" id="146802"/>
    <lineage>
        <taxon>Bacteria</taxon>
        <taxon>Bacillati</taxon>
        <taxon>Actinomycetota</taxon>
        <taxon>Actinomycetes</taxon>
        <taxon>Streptosporangiales</taxon>
        <taxon>Nocardiopsidaceae</taxon>
        <taxon>Nocardiopsis</taxon>
    </lineage>
</organism>
<evidence type="ECO:0000313" key="3">
    <source>
        <dbReference type="Proteomes" id="UP000553209"/>
    </source>
</evidence>
<dbReference type="GO" id="GO:0030245">
    <property type="term" value="P:cellulose catabolic process"/>
    <property type="evidence" value="ECO:0007669"/>
    <property type="project" value="InterPro"/>
</dbReference>
<sequence length="89" mass="8745">MSTPGEQMSGNLRVPDGRPDARRGPAATPALAMGAASAAAVSAPAGAAAGCGVDHQPNDDGALPDAPIPGHPFSAQFQELLANAHPPVQ</sequence>
<proteinExistence type="predicted"/>
<evidence type="ECO:0000313" key="2">
    <source>
        <dbReference type="EMBL" id="NKY99577.1"/>
    </source>
</evidence>
<dbReference type="AlphaFoldDB" id="A0A7X6RRR6"/>
<feature type="region of interest" description="Disordered" evidence="1">
    <location>
        <begin position="1"/>
        <end position="29"/>
    </location>
</feature>
<dbReference type="RefSeq" id="WP_061081112.1">
    <property type="nucleotide sequence ID" value="NZ_JAAXPG010000016.1"/>
</dbReference>